<gene>
    <name evidence="2" type="ORF">F5890DRAFT_1547329</name>
</gene>
<sequence length="161" mass="18896">MHSGSLPLLPNRGSGIHVDWVVFLASSGDRRLNECTHRFCSVSFFFFFSLLLFVLLFSFLFLVLFSFPLCFLFLPSFLRFPLLLFFLLASDLCQSRFSRRFFFLFCSPLSFSPLPLLPLLLETEFLNSLLVVQWQAFLRWCWRHGCGGKRTKDKDLESFQH</sequence>
<evidence type="ECO:0000256" key="1">
    <source>
        <dbReference type="SAM" id="Phobius"/>
    </source>
</evidence>
<reference evidence="2" key="1">
    <citation type="submission" date="2022-08" db="EMBL/GenBank/DDBJ databases">
        <authorList>
            <consortium name="DOE Joint Genome Institute"/>
            <person name="Min B."/>
            <person name="Riley R."/>
            <person name="Sierra-Patev S."/>
            <person name="Naranjo-Ortiz M."/>
            <person name="Looney B."/>
            <person name="Konkel Z."/>
            <person name="Slot J.C."/>
            <person name="Sakamoto Y."/>
            <person name="Steenwyk J.L."/>
            <person name="Rokas A."/>
            <person name="Carro J."/>
            <person name="Camarero S."/>
            <person name="Ferreira P."/>
            <person name="Molpeceres G."/>
            <person name="Ruiz-Duenas F.J."/>
            <person name="Serrano A."/>
            <person name="Henrissat B."/>
            <person name="Drula E."/>
            <person name="Hughes K.W."/>
            <person name="Mata J.L."/>
            <person name="Ishikawa N.K."/>
            <person name="Vargas-Isla R."/>
            <person name="Ushijima S."/>
            <person name="Smith C.A."/>
            <person name="Ahrendt S."/>
            <person name="Andreopoulos W."/>
            <person name="He G."/>
            <person name="Labutti K."/>
            <person name="Lipzen A."/>
            <person name="Ng V."/>
            <person name="Sandor L."/>
            <person name="Barry K."/>
            <person name="Martinez A.T."/>
            <person name="Xiao Y."/>
            <person name="Gibbons J.G."/>
            <person name="Terashima K."/>
            <person name="Hibbett D.S."/>
            <person name="Grigoriev I.V."/>
        </authorList>
    </citation>
    <scope>NUCLEOTIDE SEQUENCE</scope>
    <source>
        <strain evidence="2">TFB7829</strain>
    </source>
</reference>
<feature type="transmembrane region" description="Helical" evidence="1">
    <location>
        <begin position="71"/>
        <end position="89"/>
    </location>
</feature>
<protein>
    <recommendedName>
        <fullName evidence="4">Transmembrane protein</fullName>
    </recommendedName>
</protein>
<dbReference type="Proteomes" id="UP001163850">
    <property type="component" value="Unassembled WGS sequence"/>
</dbReference>
<feature type="transmembrane region" description="Helical" evidence="1">
    <location>
        <begin position="39"/>
        <end position="65"/>
    </location>
</feature>
<keyword evidence="1" id="KW-1133">Transmembrane helix</keyword>
<proteinExistence type="predicted"/>
<keyword evidence="1" id="KW-0472">Membrane</keyword>
<dbReference type="EMBL" id="MU802473">
    <property type="protein sequence ID" value="KAJ3979126.1"/>
    <property type="molecule type" value="Genomic_DNA"/>
</dbReference>
<name>A0AA38PPT3_9AGAR</name>
<comment type="caution">
    <text evidence="2">The sequence shown here is derived from an EMBL/GenBank/DDBJ whole genome shotgun (WGS) entry which is preliminary data.</text>
</comment>
<evidence type="ECO:0000313" key="2">
    <source>
        <dbReference type="EMBL" id="KAJ3979126.1"/>
    </source>
</evidence>
<dbReference type="AlphaFoldDB" id="A0AA38PPT3"/>
<evidence type="ECO:0008006" key="4">
    <source>
        <dbReference type="Google" id="ProtNLM"/>
    </source>
</evidence>
<feature type="transmembrane region" description="Helical" evidence="1">
    <location>
        <begin position="101"/>
        <end position="121"/>
    </location>
</feature>
<accession>A0AA38PPT3</accession>
<evidence type="ECO:0000313" key="3">
    <source>
        <dbReference type="Proteomes" id="UP001163850"/>
    </source>
</evidence>
<organism evidence="2 3">
    <name type="scientific">Lentinula detonsa</name>
    <dbReference type="NCBI Taxonomy" id="2804962"/>
    <lineage>
        <taxon>Eukaryota</taxon>
        <taxon>Fungi</taxon>
        <taxon>Dikarya</taxon>
        <taxon>Basidiomycota</taxon>
        <taxon>Agaricomycotina</taxon>
        <taxon>Agaricomycetes</taxon>
        <taxon>Agaricomycetidae</taxon>
        <taxon>Agaricales</taxon>
        <taxon>Marasmiineae</taxon>
        <taxon>Omphalotaceae</taxon>
        <taxon>Lentinula</taxon>
    </lineage>
</organism>
<keyword evidence="1" id="KW-0812">Transmembrane</keyword>